<sequence length="113" mass="12620">MNTASLLNNLEFSDKHPKISVLLETERSKELRITFKKGQVMKKHKTPFPIVIEIFDGEIAFGAEDKVTIVKRGDMLSLDGGIPHDLTANEESIVRLTLSKGDKVERVENVANS</sequence>
<dbReference type="RefSeq" id="WP_235291802.1">
    <property type="nucleotide sequence ID" value="NZ_BSOH01000027.1"/>
</dbReference>
<comment type="caution">
    <text evidence="1">The sequence shown here is derived from an EMBL/GenBank/DDBJ whole genome shotgun (WGS) entry which is preliminary data.</text>
</comment>
<evidence type="ECO:0008006" key="3">
    <source>
        <dbReference type="Google" id="ProtNLM"/>
    </source>
</evidence>
<organism evidence="1 2">
    <name type="scientific">Portibacter lacus</name>
    <dbReference type="NCBI Taxonomy" id="1099794"/>
    <lineage>
        <taxon>Bacteria</taxon>
        <taxon>Pseudomonadati</taxon>
        <taxon>Bacteroidota</taxon>
        <taxon>Saprospiria</taxon>
        <taxon>Saprospirales</taxon>
        <taxon>Haliscomenobacteraceae</taxon>
        <taxon>Portibacter</taxon>
    </lineage>
</organism>
<dbReference type="AlphaFoldDB" id="A0AA37WIA5"/>
<name>A0AA37WIA5_9BACT</name>
<dbReference type="InterPro" id="IPR014710">
    <property type="entry name" value="RmlC-like_jellyroll"/>
</dbReference>
<protein>
    <recommendedName>
        <fullName evidence="3">Cupin</fullName>
    </recommendedName>
</protein>
<accession>A0AA37WIA5</accession>
<gene>
    <name evidence="1" type="ORF">GCM10007940_41160</name>
</gene>
<dbReference type="SUPFAM" id="SSF51182">
    <property type="entry name" value="RmlC-like cupins"/>
    <property type="match status" value="1"/>
</dbReference>
<dbReference type="Proteomes" id="UP001156666">
    <property type="component" value="Unassembled WGS sequence"/>
</dbReference>
<dbReference type="Gene3D" id="2.60.120.10">
    <property type="entry name" value="Jelly Rolls"/>
    <property type="match status" value="1"/>
</dbReference>
<reference evidence="1" key="2">
    <citation type="submission" date="2023-01" db="EMBL/GenBank/DDBJ databases">
        <title>Draft genome sequence of Portibacter lacus strain NBRC 108769.</title>
        <authorList>
            <person name="Sun Q."/>
            <person name="Mori K."/>
        </authorList>
    </citation>
    <scope>NUCLEOTIDE SEQUENCE</scope>
    <source>
        <strain evidence="1">NBRC 108769</strain>
    </source>
</reference>
<evidence type="ECO:0000313" key="1">
    <source>
        <dbReference type="EMBL" id="GLR19500.1"/>
    </source>
</evidence>
<dbReference type="InterPro" id="IPR011051">
    <property type="entry name" value="RmlC_Cupin_sf"/>
</dbReference>
<evidence type="ECO:0000313" key="2">
    <source>
        <dbReference type="Proteomes" id="UP001156666"/>
    </source>
</evidence>
<dbReference type="EMBL" id="BSOH01000027">
    <property type="protein sequence ID" value="GLR19500.1"/>
    <property type="molecule type" value="Genomic_DNA"/>
</dbReference>
<reference evidence="1" key="1">
    <citation type="journal article" date="2014" name="Int. J. Syst. Evol. Microbiol.">
        <title>Complete genome sequence of Corynebacterium casei LMG S-19264T (=DSM 44701T), isolated from a smear-ripened cheese.</title>
        <authorList>
            <consortium name="US DOE Joint Genome Institute (JGI-PGF)"/>
            <person name="Walter F."/>
            <person name="Albersmeier A."/>
            <person name="Kalinowski J."/>
            <person name="Ruckert C."/>
        </authorList>
    </citation>
    <scope>NUCLEOTIDE SEQUENCE</scope>
    <source>
        <strain evidence="1">NBRC 108769</strain>
    </source>
</reference>
<keyword evidence="2" id="KW-1185">Reference proteome</keyword>
<proteinExistence type="predicted"/>